<dbReference type="EMBL" id="JYLK01000002">
    <property type="protein sequence ID" value="KRP62537.1"/>
    <property type="molecule type" value="Genomic_DNA"/>
</dbReference>
<feature type="chain" id="PRO_5006430631" description="DUF2790 domain-containing protein" evidence="1">
    <location>
        <begin position="22"/>
        <end position="106"/>
    </location>
</feature>
<organism evidence="2 4">
    <name type="scientific">Pseudomonas trivialis</name>
    <dbReference type="NCBI Taxonomy" id="200450"/>
    <lineage>
        <taxon>Bacteria</taxon>
        <taxon>Pseudomonadati</taxon>
        <taxon>Pseudomonadota</taxon>
        <taxon>Gammaproteobacteria</taxon>
        <taxon>Pseudomonadales</taxon>
        <taxon>Pseudomonadaceae</taxon>
        <taxon>Pseudomonas</taxon>
    </lineage>
</organism>
<protein>
    <recommendedName>
        <fullName evidence="6">DUF2790 domain-containing protein</fullName>
    </recommendedName>
</protein>
<evidence type="ECO:0000313" key="2">
    <source>
        <dbReference type="EMBL" id="KRP62537.1"/>
    </source>
</evidence>
<dbReference type="RefSeq" id="WP_057007032.1">
    <property type="nucleotide sequence ID" value="NZ_JYLK01000002.1"/>
</dbReference>
<proteinExistence type="predicted"/>
<dbReference type="Proteomes" id="UP000183126">
    <property type="component" value="Chromosome I"/>
</dbReference>
<dbReference type="InterPro" id="IPR021245">
    <property type="entry name" value="DUF2790"/>
</dbReference>
<evidence type="ECO:0000313" key="4">
    <source>
        <dbReference type="Proteomes" id="UP000052019"/>
    </source>
</evidence>
<accession>A0A0R2ZPW2</accession>
<dbReference type="Pfam" id="PF10976">
    <property type="entry name" value="DUF2790"/>
    <property type="match status" value="1"/>
</dbReference>
<keyword evidence="5" id="KW-1185">Reference proteome</keyword>
<name>A0A0R2ZPW2_9PSED</name>
<gene>
    <name evidence="3" type="ORF">SAMN04490205_2051</name>
    <name evidence="2" type="ORF">TU79_05335</name>
</gene>
<dbReference type="PATRIC" id="fig|200450.4.peg.3024"/>
<evidence type="ECO:0008006" key="6">
    <source>
        <dbReference type="Google" id="ProtNLM"/>
    </source>
</evidence>
<dbReference type="Gene3D" id="2.30.140.50">
    <property type="entry name" value="Protein of unknown function DUF2790"/>
    <property type="match status" value="1"/>
</dbReference>
<reference evidence="2 4" key="1">
    <citation type="submission" date="2015-02" db="EMBL/GenBank/DDBJ databases">
        <title>Two Pseudomonas sp. nov. isolated from raw milk.</title>
        <authorList>
            <person name="Wenning M."/>
            <person name="von Neubeck M."/>
            <person name="Huptas C."/>
            <person name="Scherer S."/>
        </authorList>
    </citation>
    <scope>NUCLEOTIDE SEQUENCE [LARGE SCALE GENOMIC DNA]</scope>
    <source>
        <strain evidence="2 4">DSM 14937</strain>
    </source>
</reference>
<dbReference type="Proteomes" id="UP000052019">
    <property type="component" value="Unassembled WGS sequence"/>
</dbReference>
<keyword evidence="1" id="KW-0732">Signal</keyword>
<evidence type="ECO:0000256" key="1">
    <source>
        <dbReference type="SAM" id="SignalP"/>
    </source>
</evidence>
<dbReference type="AlphaFoldDB" id="A0A0R2ZPW2"/>
<evidence type="ECO:0000313" key="5">
    <source>
        <dbReference type="Proteomes" id="UP000183126"/>
    </source>
</evidence>
<reference evidence="3 5" key="2">
    <citation type="submission" date="2016-10" db="EMBL/GenBank/DDBJ databases">
        <authorList>
            <person name="Varghese N."/>
            <person name="Submissions S."/>
        </authorList>
    </citation>
    <scope>NUCLEOTIDE SEQUENCE [LARGE SCALE GENOMIC DNA]</scope>
    <source>
        <strain evidence="3 5">BS3111</strain>
    </source>
</reference>
<dbReference type="EMBL" id="LT629760">
    <property type="protein sequence ID" value="SDS28717.1"/>
    <property type="molecule type" value="Genomic_DNA"/>
</dbReference>
<dbReference type="OrthoDB" id="6903098at2"/>
<sequence length="106" mass="11530">MNLQTVGLGLLAAMLSFGAVAQGERTYAALLEGNEKAMAAYAENRGLPAPQVQVYRYGMNLDIAKVVNISPPIRSCNAVPSRMTYWDSAGKLNTLEYQVMGVCRMK</sequence>
<evidence type="ECO:0000313" key="3">
    <source>
        <dbReference type="EMBL" id="SDS28717.1"/>
    </source>
</evidence>
<feature type="signal peptide" evidence="1">
    <location>
        <begin position="1"/>
        <end position="21"/>
    </location>
</feature>